<protein>
    <submittedName>
        <fullName evidence="2">Uncharacterized protein</fullName>
    </submittedName>
</protein>
<evidence type="ECO:0000313" key="2">
    <source>
        <dbReference type="EMBL" id="EYC16537.1"/>
    </source>
</evidence>
<dbReference type="AlphaFoldDB" id="A0A016UNW5"/>
<comment type="caution">
    <text evidence="2">The sequence shown here is derived from an EMBL/GenBank/DDBJ whole genome shotgun (WGS) entry which is preliminary data.</text>
</comment>
<name>A0A016UNW5_9BILA</name>
<dbReference type="EMBL" id="JARK01001369">
    <property type="protein sequence ID" value="EYC16537.1"/>
    <property type="molecule type" value="Genomic_DNA"/>
</dbReference>
<reference evidence="3" key="1">
    <citation type="journal article" date="2015" name="Nat. Genet.">
        <title>The genome and transcriptome of the zoonotic hookworm Ancylostoma ceylanicum identify infection-specific gene families.</title>
        <authorList>
            <person name="Schwarz E.M."/>
            <person name="Hu Y."/>
            <person name="Antoshechkin I."/>
            <person name="Miller M.M."/>
            <person name="Sternberg P.W."/>
            <person name="Aroian R.V."/>
        </authorList>
    </citation>
    <scope>NUCLEOTIDE SEQUENCE</scope>
    <source>
        <strain evidence="3">HY135</strain>
    </source>
</reference>
<sequence>MGKTLVDVNMRESSDEDEEVQHVNPVIQSENCGRREGHQGKSRELRGWQKWQCGPRASARCNQKWSRLDGIASKAGGHVWRRHGKTHEKQQGKPNENFNEFVRRFRRKYQRVVLSDQVLVEILGDDHLGDELRVYSYPYL</sequence>
<proteinExistence type="predicted"/>
<gene>
    <name evidence="2" type="primary">Acey_s0033.g2709</name>
    <name evidence="2" type="ORF">Y032_0033g2709</name>
</gene>
<accession>A0A016UNW5</accession>
<evidence type="ECO:0000256" key="1">
    <source>
        <dbReference type="SAM" id="MobiDB-lite"/>
    </source>
</evidence>
<evidence type="ECO:0000313" key="3">
    <source>
        <dbReference type="Proteomes" id="UP000024635"/>
    </source>
</evidence>
<feature type="region of interest" description="Disordered" evidence="1">
    <location>
        <begin position="1"/>
        <end position="22"/>
    </location>
</feature>
<organism evidence="2 3">
    <name type="scientific">Ancylostoma ceylanicum</name>
    <dbReference type="NCBI Taxonomy" id="53326"/>
    <lineage>
        <taxon>Eukaryota</taxon>
        <taxon>Metazoa</taxon>
        <taxon>Ecdysozoa</taxon>
        <taxon>Nematoda</taxon>
        <taxon>Chromadorea</taxon>
        <taxon>Rhabditida</taxon>
        <taxon>Rhabditina</taxon>
        <taxon>Rhabditomorpha</taxon>
        <taxon>Strongyloidea</taxon>
        <taxon>Ancylostomatidae</taxon>
        <taxon>Ancylostomatinae</taxon>
        <taxon>Ancylostoma</taxon>
    </lineage>
</organism>
<dbReference type="Proteomes" id="UP000024635">
    <property type="component" value="Unassembled WGS sequence"/>
</dbReference>
<keyword evidence="3" id="KW-1185">Reference proteome</keyword>